<organism evidence="2 3">
    <name type="scientific">Durusdinium trenchii</name>
    <dbReference type="NCBI Taxonomy" id="1381693"/>
    <lineage>
        <taxon>Eukaryota</taxon>
        <taxon>Sar</taxon>
        <taxon>Alveolata</taxon>
        <taxon>Dinophyceae</taxon>
        <taxon>Suessiales</taxon>
        <taxon>Symbiodiniaceae</taxon>
        <taxon>Durusdinium</taxon>
    </lineage>
</organism>
<keyword evidence="3" id="KW-1185">Reference proteome</keyword>
<dbReference type="Gene3D" id="3.40.525.10">
    <property type="entry name" value="CRAL-TRIO lipid binding domain"/>
    <property type="match status" value="1"/>
</dbReference>
<dbReference type="SUPFAM" id="SSF52087">
    <property type="entry name" value="CRAL/TRIO domain"/>
    <property type="match status" value="1"/>
</dbReference>
<gene>
    <name evidence="2" type="ORF">CCMP2556_LOCUS2527</name>
</gene>
<dbReference type="PANTHER" id="PTHR45657:SF1">
    <property type="entry name" value="CRAL-TRIO DOMAIN-CONTAINING PROTEIN YKL091C-RELATED"/>
    <property type="match status" value="1"/>
</dbReference>
<dbReference type="CDD" id="cd00170">
    <property type="entry name" value="SEC14"/>
    <property type="match status" value="1"/>
</dbReference>
<dbReference type="InterPro" id="IPR001251">
    <property type="entry name" value="CRAL-TRIO_dom"/>
</dbReference>
<dbReference type="EMBL" id="CAXAMN010000969">
    <property type="protein sequence ID" value="CAK8991625.1"/>
    <property type="molecule type" value="Genomic_DNA"/>
</dbReference>
<evidence type="ECO:0000313" key="3">
    <source>
        <dbReference type="Proteomes" id="UP001642484"/>
    </source>
</evidence>
<name>A0ABP0HRU3_9DINO</name>
<dbReference type="InterPro" id="IPR051026">
    <property type="entry name" value="PI/PC_transfer"/>
</dbReference>
<dbReference type="PROSITE" id="PS50191">
    <property type="entry name" value="CRAL_TRIO"/>
    <property type="match status" value="1"/>
</dbReference>
<reference evidence="2 3" key="1">
    <citation type="submission" date="2024-02" db="EMBL/GenBank/DDBJ databases">
        <authorList>
            <person name="Chen Y."/>
            <person name="Shah S."/>
            <person name="Dougan E. K."/>
            <person name="Thang M."/>
            <person name="Chan C."/>
        </authorList>
    </citation>
    <scope>NUCLEOTIDE SEQUENCE [LARGE SCALE GENOMIC DNA]</scope>
</reference>
<sequence length="234" mass="26046">MHLFLVASTVPSSKARSPVHSVRSVPEFAPPRRLVENWPDEGAHVYFGQALAFGFDKKGQPIQIQNGGLAGWRFAELLRHVGGREKVVKSLIRFQELQAARMEESSRRLGRPITKQVVITNAAGMPLRPHPQAVATFKDFLFISSRYYPESLAVLFIVNAPVFFVAFYRLIQSWLDPVTASKIQVLGSNFQHKLLEHIDADQLPITYGGHGGLRHSGRDLEPGGAFEKKPAPSL</sequence>
<feature type="domain" description="CRAL-TRIO" evidence="1">
    <location>
        <begin position="39"/>
        <end position="215"/>
    </location>
</feature>
<comment type="caution">
    <text evidence="2">The sequence shown here is derived from an EMBL/GenBank/DDBJ whole genome shotgun (WGS) entry which is preliminary data.</text>
</comment>
<proteinExistence type="predicted"/>
<dbReference type="Pfam" id="PF00650">
    <property type="entry name" value="CRAL_TRIO"/>
    <property type="match status" value="1"/>
</dbReference>
<dbReference type="Proteomes" id="UP001642484">
    <property type="component" value="Unassembled WGS sequence"/>
</dbReference>
<accession>A0ABP0HRU3</accession>
<dbReference type="PANTHER" id="PTHR45657">
    <property type="entry name" value="CRAL-TRIO DOMAIN-CONTAINING PROTEIN YKL091C-RELATED"/>
    <property type="match status" value="1"/>
</dbReference>
<dbReference type="SMART" id="SM00516">
    <property type="entry name" value="SEC14"/>
    <property type="match status" value="1"/>
</dbReference>
<protein>
    <recommendedName>
        <fullName evidence="1">CRAL-TRIO domain-containing protein</fullName>
    </recommendedName>
</protein>
<evidence type="ECO:0000313" key="2">
    <source>
        <dbReference type="EMBL" id="CAK8991625.1"/>
    </source>
</evidence>
<dbReference type="InterPro" id="IPR036865">
    <property type="entry name" value="CRAL-TRIO_dom_sf"/>
</dbReference>
<evidence type="ECO:0000259" key="1">
    <source>
        <dbReference type="PROSITE" id="PS50191"/>
    </source>
</evidence>